<name>A0ABR3W3W1_9PEZI</name>
<accession>A0ABR3W3W1</accession>
<gene>
    <name evidence="4" type="ORF">VTK73DRAFT_9178</name>
</gene>
<dbReference type="Proteomes" id="UP001586593">
    <property type="component" value="Unassembled WGS sequence"/>
</dbReference>
<proteinExistence type="predicted"/>
<feature type="compositionally biased region" description="Low complexity" evidence="1">
    <location>
        <begin position="91"/>
        <end position="104"/>
    </location>
</feature>
<feature type="signal peptide" evidence="2">
    <location>
        <begin position="1"/>
        <end position="26"/>
    </location>
</feature>
<sequence length="287" mass="30740">MVPTQKWRGVPAIAAFFLSGATLVKATPLDQHGAALSVATPTPIVLIPLTSFDSQTDFDKYWDYNYPWGTDHNGAARMNRSQVSLSPPPSSSGTSSNSSGSGTLTLTATRVAGQPAATHANQAIAIHYLSGTVHARHNVVVKSPGGIVEVAGEYKAPVARGTWPASWLTWAGGWPPEVDLAEWKGSGKISFNTFNTSSAVAALDVAYPDPERWHSVRVVMEDENGRDVAARFFLDGRLATTQYGKGFTGKEMYLILDLQMEGSSGSPGPQGETTFRIRNFQVTSTIP</sequence>
<protein>
    <recommendedName>
        <fullName evidence="3">GH16 domain-containing protein</fullName>
    </recommendedName>
</protein>
<reference evidence="4 5" key="1">
    <citation type="journal article" date="2024" name="Commun. Biol.">
        <title>Comparative genomic analysis of thermophilic fungi reveals convergent evolutionary adaptations and gene losses.</title>
        <authorList>
            <person name="Steindorff A.S."/>
            <person name="Aguilar-Pontes M.V."/>
            <person name="Robinson A.J."/>
            <person name="Andreopoulos B."/>
            <person name="LaButti K."/>
            <person name="Kuo A."/>
            <person name="Mondo S."/>
            <person name="Riley R."/>
            <person name="Otillar R."/>
            <person name="Haridas S."/>
            <person name="Lipzen A."/>
            <person name="Grimwood J."/>
            <person name="Schmutz J."/>
            <person name="Clum A."/>
            <person name="Reid I.D."/>
            <person name="Moisan M.C."/>
            <person name="Butler G."/>
            <person name="Nguyen T.T.M."/>
            <person name="Dewar K."/>
            <person name="Conant G."/>
            <person name="Drula E."/>
            <person name="Henrissat B."/>
            <person name="Hansel C."/>
            <person name="Singer S."/>
            <person name="Hutchinson M.I."/>
            <person name="de Vries R.P."/>
            <person name="Natvig D.O."/>
            <person name="Powell A.J."/>
            <person name="Tsang A."/>
            <person name="Grigoriev I.V."/>
        </authorList>
    </citation>
    <scope>NUCLEOTIDE SEQUENCE [LARGE SCALE GENOMIC DNA]</scope>
    <source>
        <strain evidence="4 5">ATCC 24622</strain>
    </source>
</reference>
<dbReference type="PROSITE" id="PS51762">
    <property type="entry name" value="GH16_2"/>
    <property type="match status" value="1"/>
</dbReference>
<evidence type="ECO:0000256" key="2">
    <source>
        <dbReference type="SAM" id="SignalP"/>
    </source>
</evidence>
<keyword evidence="5" id="KW-1185">Reference proteome</keyword>
<dbReference type="EMBL" id="JAZHXJ010000735">
    <property type="protein sequence ID" value="KAL1852504.1"/>
    <property type="molecule type" value="Genomic_DNA"/>
</dbReference>
<feature type="chain" id="PRO_5047248256" description="GH16 domain-containing protein" evidence="2">
    <location>
        <begin position="27"/>
        <end position="287"/>
    </location>
</feature>
<evidence type="ECO:0000259" key="3">
    <source>
        <dbReference type="PROSITE" id="PS51762"/>
    </source>
</evidence>
<dbReference type="InterPro" id="IPR000757">
    <property type="entry name" value="Beta-glucanase-like"/>
</dbReference>
<dbReference type="InterPro" id="IPR013320">
    <property type="entry name" value="ConA-like_dom_sf"/>
</dbReference>
<feature type="domain" description="GH16" evidence="3">
    <location>
        <begin position="35"/>
        <end position="285"/>
    </location>
</feature>
<evidence type="ECO:0000313" key="5">
    <source>
        <dbReference type="Proteomes" id="UP001586593"/>
    </source>
</evidence>
<evidence type="ECO:0000256" key="1">
    <source>
        <dbReference type="SAM" id="MobiDB-lite"/>
    </source>
</evidence>
<feature type="region of interest" description="Disordered" evidence="1">
    <location>
        <begin position="80"/>
        <end position="104"/>
    </location>
</feature>
<comment type="caution">
    <text evidence="4">The sequence shown here is derived from an EMBL/GenBank/DDBJ whole genome shotgun (WGS) entry which is preliminary data.</text>
</comment>
<keyword evidence="2" id="KW-0732">Signal</keyword>
<dbReference type="Gene3D" id="2.60.120.200">
    <property type="match status" value="1"/>
</dbReference>
<evidence type="ECO:0000313" key="4">
    <source>
        <dbReference type="EMBL" id="KAL1852504.1"/>
    </source>
</evidence>
<dbReference type="SUPFAM" id="SSF49899">
    <property type="entry name" value="Concanavalin A-like lectins/glucanases"/>
    <property type="match status" value="1"/>
</dbReference>
<organism evidence="4 5">
    <name type="scientific">Phialemonium thermophilum</name>
    <dbReference type="NCBI Taxonomy" id="223376"/>
    <lineage>
        <taxon>Eukaryota</taxon>
        <taxon>Fungi</taxon>
        <taxon>Dikarya</taxon>
        <taxon>Ascomycota</taxon>
        <taxon>Pezizomycotina</taxon>
        <taxon>Sordariomycetes</taxon>
        <taxon>Sordariomycetidae</taxon>
        <taxon>Cephalothecales</taxon>
        <taxon>Cephalothecaceae</taxon>
        <taxon>Phialemonium</taxon>
    </lineage>
</organism>